<dbReference type="InterPro" id="IPR008672">
    <property type="entry name" value="Mad1"/>
</dbReference>
<reference evidence="2" key="1">
    <citation type="submission" date="2019-05" db="EMBL/GenBank/DDBJ databases">
        <title>Annotation for the trematode Paragonimus heterotremus.</title>
        <authorList>
            <person name="Choi Y.-J."/>
        </authorList>
    </citation>
    <scope>NUCLEOTIDE SEQUENCE</scope>
    <source>
        <strain evidence="2">LC</strain>
    </source>
</reference>
<dbReference type="SUPFAM" id="SSF75704">
    <property type="entry name" value="Mitotic arrest deficient-like 1, Mad1"/>
    <property type="match status" value="1"/>
</dbReference>
<name>A0A8J4SYK3_9TREM</name>
<dbReference type="EMBL" id="LUCH01019278">
    <property type="protein sequence ID" value="KAF5394291.1"/>
    <property type="molecule type" value="Genomic_DNA"/>
</dbReference>
<evidence type="ECO:0000256" key="1">
    <source>
        <dbReference type="SAM" id="Coils"/>
    </source>
</evidence>
<keyword evidence="1" id="KW-0175">Coiled coil</keyword>
<accession>A0A8J4SYK3</accession>
<keyword evidence="3" id="KW-1185">Reference proteome</keyword>
<dbReference type="Gene3D" id="6.10.250.90">
    <property type="match status" value="1"/>
</dbReference>
<organism evidence="2 3">
    <name type="scientific">Paragonimus heterotremus</name>
    <dbReference type="NCBI Taxonomy" id="100268"/>
    <lineage>
        <taxon>Eukaryota</taxon>
        <taxon>Metazoa</taxon>
        <taxon>Spiralia</taxon>
        <taxon>Lophotrochozoa</taxon>
        <taxon>Platyhelminthes</taxon>
        <taxon>Trematoda</taxon>
        <taxon>Digenea</taxon>
        <taxon>Plagiorchiida</taxon>
        <taxon>Troglotremata</taxon>
        <taxon>Troglotrematidae</taxon>
        <taxon>Paragonimus</taxon>
    </lineage>
</organism>
<gene>
    <name evidence="2" type="ORF">PHET_11891</name>
</gene>
<feature type="coiled-coil region" evidence="1">
    <location>
        <begin position="1"/>
        <end position="28"/>
    </location>
</feature>
<proteinExistence type="predicted"/>
<sequence length="108" mass="12544">MVALRRRIAELETQLSQLQGKLESMEVKNACSLQTVKVLTFEANPMAKIQANLSNEVFYLRQENERLRQRIKVSQFALSHVYLLLPSQFIHIDDMLGEVSLFHSNCFF</sequence>
<dbReference type="Pfam" id="PF05557">
    <property type="entry name" value="MAD"/>
    <property type="match status" value="1"/>
</dbReference>
<evidence type="ECO:0000313" key="3">
    <source>
        <dbReference type="Proteomes" id="UP000748531"/>
    </source>
</evidence>
<protein>
    <submittedName>
        <fullName evidence="2">Uncharacterized protein</fullName>
    </submittedName>
</protein>
<dbReference type="GO" id="GO:0007094">
    <property type="term" value="P:mitotic spindle assembly checkpoint signaling"/>
    <property type="evidence" value="ECO:0007669"/>
    <property type="project" value="InterPro"/>
</dbReference>
<evidence type="ECO:0000313" key="2">
    <source>
        <dbReference type="EMBL" id="KAF5394291.1"/>
    </source>
</evidence>
<dbReference type="AlphaFoldDB" id="A0A8J4SYK3"/>
<comment type="caution">
    <text evidence="2">The sequence shown here is derived from an EMBL/GenBank/DDBJ whole genome shotgun (WGS) entry which is preliminary data.</text>
</comment>
<dbReference type="Proteomes" id="UP000748531">
    <property type="component" value="Unassembled WGS sequence"/>
</dbReference>
<dbReference type="OrthoDB" id="331602at2759"/>